<dbReference type="OrthoDB" id="444127at2759"/>
<dbReference type="InterPro" id="IPR023214">
    <property type="entry name" value="HAD_sf"/>
</dbReference>
<keyword evidence="2" id="KW-1185">Reference proteome</keyword>
<accession>A0A0M8ZVN5</accession>
<dbReference type="SFLD" id="SFLDG01129">
    <property type="entry name" value="C1.5:_HAD__Beta-PGM__Phosphata"/>
    <property type="match status" value="1"/>
</dbReference>
<evidence type="ECO:0000313" key="2">
    <source>
        <dbReference type="Proteomes" id="UP000053105"/>
    </source>
</evidence>
<dbReference type="Proteomes" id="UP000053105">
    <property type="component" value="Unassembled WGS sequence"/>
</dbReference>
<dbReference type="InterPro" id="IPR044924">
    <property type="entry name" value="HAD-SF_hydro_IA_REG-2-like_cap"/>
</dbReference>
<dbReference type="SUPFAM" id="SSF56784">
    <property type="entry name" value="HAD-like"/>
    <property type="match status" value="1"/>
</dbReference>
<sequence length="274" mass="31863">MCHQILERAKQNRQISNHQSQNLIMIKLIRPRLITFDVTGTLLMTKLEHYVEIGSQHGLSVDRCKLARSFKNSIHKLNIEHPIYGKHTGIGWENWWRQIVHNVFKDQHNYVPDATLDKVANSLIKSYSTSTCWHKYPGTIELLEYLRKKNLILGVISNFDERLESILEDTKIRFYFSFVLTSYDFGVEKPDTLIFDEALRLTKERHSIDISPQEAIHIGDSISCDYIGAKNANWNAILIQHSDSENKEKISPQDTFTNLQDLKLHLSTFLDKNI</sequence>
<dbReference type="AlphaFoldDB" id="A0A0M8ZVN5"/>
<dbReference type="PANTHER" id="PTHR46191:SF2">
    <property type="entry name" value="HALOACID DEHALOGENASE-LIKE HYDROLASE DOMAIN-CONTAINING PROTEIN 3"/>
    <property type="match status" value="1"/>
</dbReference>
<organism evidence="1 2">
    <name type="scientific">Melipona quadrifasciata</name>
    <dbReference type="NCBI Taxonomy" id="166423"/>
    <lineage>
        <taxon>Eukaryota</taxon>
        <taxon>Metazoa</taxon>
        <taxon>Ecdysozoa</taxon>
        <taxon>Arthropoda</taxon>
        <taxon>Hexapoda</taxon>
        <taxon>Insecta</taxon>
        <taxon>Pterygota</taxon>
        <taxon>Neoptera</taxon>
        <taxon>Endopterygota</taxon>
        <taxon>Hymenoptera</taxon>
        <taxon>Apocrita</taxon>
        <taxon>Aculeata</taxon>
        <taxon>Apoidea</taxon>
        <taxon>Anthophila</taxon>
        <taxon>Apidae</taxon>
        <taxon>Melipona</taxon>
    </lineage>
</organism>
<dbReference type="NCBIfam" id="TIGR01549">
    <property type="entry name" value="HAD-SF-IA-v1"/>
    <property type="match status" value="1"/>
</dbReference>
<dbReference type="GO" id="GO:0005634">
    <property type="term" value="C:nucleus"/>
    <property type="evidence" value="ECO:0007669"/>
    <property type="project" value="TreeGrafter"/>
</dbReference>
<dbReference type="PANTHER" id="PTHR46191">
    <property type="match status" value="1"/>
</dbReference>
<dbReference type="InterPro" id="IPR051828">
    <property type="entry name" value="HAD-like_hydrolase_domain"/>
</dbReference>
<reference evidence="1 2" key="1">
    <citation type="submission" date="2015-07" db="EMBL/GenBank/DDBJ databases">
        <title>The genome of Melipona quadrifasciata.</title>
        <authorList>
            <person name="Pan H."/>
            <person name="Kapheim K."/>
        </authorList>
    </citation>
    <scope>NUCLEOTIDE SEQUENCE [LARGE SCALE GENOMIC DNA]</scope>
    <source>
        <strain evidence="1">0111107301</strain>
        <tissue evidence="1">Whole body</tissue>
    </source>
</reference>
<dbReference type="PRINTS" id="PR00413">
    <property type="entry name" value="HADHALOGNASE"/>
</dbReference>
<dbReference type="NCBIfam" id="TIGR02252">
    <property type="entry name" value="DREG-2"/>
    <property type="match status" value="1"/>
</dbReference>
<evidence type="ECO:0000313" key="1">
    <source>
        <dbReference type="EMBL" id="KOX71887.1"/>
    </source>
</evidence>
<dbReference type="EMBL" id="KQ435828">
    <property type="protein sequence ID" value="KOX71887.1"/>
    <property type="molecule type" value="Genomic_DNA"/>
</dbReference>
<dbReference type="Gene3D" id="3.40.50.1000">
    <property type="entry name" value="HAD superfamily/HAD-like"/>
    <property type="match status" value="1"/>
</dbReference>
<protein>
    <submittedName>
        <fullName evidence="1">Rhythmically expressed 2 protein</fullName>
    </submittedName>
</protein>
<name>A0A0M8ZVN5_9HYME</name>
<dbReference type="Gene3D" id="1.10.150.720">
    <property type="entry name" value="Haloacid dehalogenase-like hydrolase"/>
    <property type="match status" value="1"/>
</dbReference>
<dbReference type="Pfam" id="PF00702">
    <property type="entry name" value="Hydrolase"/>
    <property type="match status" value="1"/>
</dbReference>
<proteinExistence type="predicted"/>
<dbReference type="InterPro" id="IPR011949">
    <property type="entry name" value="HAD-SF_hydro_IA_REG-2-like"/>
</dbReference>
<gene>
    <name evidence="1" type="ORF">WN51_03032</name>
</gene>
<dbReference type="STRING" id="166423.A0A0M8ZVN5"/>
<dbReference type="InterPro" id="IPR006439">
    <property type="entry name" value="HAD-SF_hydro_IA"/>
</dbReference>
<dbReference type="CDD" id="cd16415">
    <property type="entry name" value="HAD_dREG-2_like"/>
    <property type="match status" value="1"/>
</dbReference>
<dbReference type="SFLD" id="SFLDS00003">
    <property type="entry name" value="Haloacid_Dehalogenase"/>
    <property type="match status" value="1"/>
</dbReference>
<dbReference type="InterPro" id="IPR036412">
    <property type="entry name" value="HAD-like_sf"/>
</dbReference>